<dbReference type="CDD" id="cd02216">
    <property type="entry name" value="cupin_GDO-like_N"/>
    <property type="match status" value="1"/>
</dbReference>
<evidence type="ECO:0000259" key="3">
    <source>
        <dbReference type="Pfam" id="PF07883"/>
    </source>
</evidence>
<keyword evidence="1 4" id="KW-0223">Dioxygenase</keyword>
<dbReference type="Proteomes" id="UP000006798">
    <property type="component" value="Plasmid pBB2"/>
</dbReference>
<reference evidence="4 5" key="1">
    <citation type="journal article" date="2011" name="J. Bacteriol.">
        <title>Complete genome sequence of the type strain Cupriavidus necator N-1.</title>
        <authorList>
            <person name="Poehlein A."/>
            <person name="Kusian B."/>
            <person name="Friedrich B."/>
            <person name="Daniel R."/>
            <person name="Bowien B."/>
        </authorList>
    </citation>
    <scope>NUCLEOTIDE SEQUENCE [LARGE SCALE GENOMIC DNA]</scope>
    <source>
        <strain evidence="5">ATCC 43291 / DSM 13513 / CCUG 52238 / LMG 8453 / N-1</strain>
        <plasmid evidence="4 5">pBB2</plasmid>
    </source>
</reference>
<dbReference type="AlphaFoldDB" id="F8GYT9"/>
<keyword evidence="4" id="KW-0614">Plasmid</keyword>
<proteinExistence type="predicted"/>
<accession>F8GYT9</accession>
<dbReference type="InterPro" id="IPR047183">
    <property type="entry name" value="GDO-like"/>
</dbReference>
<dbReference type="EMBL" id="CP002880">
    <property type="protein sequence ID" value="AEI83030.1"/>
    <property type="molecule type" value="Genomic_DNA"/>
</dbReference>
<dbReference type="InterPro" id="IPR011051">
    <property type="entry name" value="RmlC_Cupin_sf"/>
</dbReference>
<evidence type="ECO:0000313" key="5">
    <source>
        <dbReference type="Proteomes" id="UP000006798"/>
    </source>
</evidence>
<evidence type="ECO:0000256" key="1">
    <source>
        <dbReference type="ARBA" id="ARBA00022964"/>
    </source>
</evidence>
<dbReference type="InterPro" id="IPR014710">
    <property type="entry name" value="RmlC-like_jellyroll"/>
</dbReference>
<name>F8GYT9_CUPNN</name>
<dbReference type="Pfam" id="PF07883">
    <property type="entry name" value="Cupin_2"/>
    <property type="match status" value="1"/>
</dbReference>
<keyword evidence="2 4" id="KW-0560">Oxidoreductase</keyword>
<evidence type="ECO:0000313" key="4">
    <source>
        <dbReference type="EMBL" id="AEI83030.1"/>
    </source>
</evidence>
<dbReference type="SUPFAM" id="SSF51182">
    <property type="entry name" value="RmlC-like cupins"/>
    <property type="match status" value="1"/>
</dbReference>
<evidence type="ECO:0000256" key="2">
    <source>
        <dbReference type="ARBA" id="ARBA00023002"/>
    </source>
</evidence>
<sequence>MKPGQAGEPEALAQRTEALHLLPGWFRRPTPLLWREMRSHCVPAHWRYQEVRECLRQAAHEVSTEEAERRNLILRNPIPDNDHSTLRTLICAYQTMLPGERAKSHRHSPHAMRVILESRGAYSIVDGHKHPMESGDIVLTPGGSWHGHGHEGSEQAFWLDGLDVPLTHLLEPMFYEPHPDQWERVAQETTHSPMRFAWTDTMAALDRAEPDPTGHFGTTITLPTPMMPTVTLKVCRWPANWANRPYRHTANTVYVVMRGSGRSEVGELEVDWSFGDTFVAPAWSRVSHHATDDSVICTISDEQLMHWARYYRVEDLGRGEMPLPLQANP</sequence>
<dbReference type="RefSeq" id="WP_013954313.1">
    <property type="nucleotide sequence ID" value="NC_015724.1"/>
</dbReference>
<dbReference type="HOGENOM" id="CLU_060572_0_0_4"/>
<dbReference type="PANTHER" id="PTHR41517">
    <property type="entry name" value="1,2-DIOXYGENASE PROTEIN-RELATED"/>
    <property type="match status" value="1"/>
</dbReference>
<organism evidence="4 5">
    <name type="scientific">Cupriavidus necator (strain ATCC 43291 / DSM 13513 / CCUG 52238 / LMG 8453 / N-1)</name>
    <name type="common">Ralstonia eutropha</name>
    <dbReference type="NCBI Taxonomy" id="1042878"/>
    <lineage>
        <taxon>Bacteria</taxon>
        <taxon>Pseudomonadati</taxon>
        <taxon>Pseudomonadota</taxon>
        <taxon>Betaproteobacteria</taxon>
        <taxon>Burkholderiales</taxon>
        <taxon>Burkholderiaceae</taxon>
        <taxon>Cupriavidus</taxon>
    </lineage>
</organism>
<dbReference type="GO" id="GO:0047922">
    <property type="term" value="F:gentisate 1,2-dioxygenase activity"/>
    <property type="evidence" value="ECO:0007669"/>
    <property type="project" value="UniProtKB-EC"/>
</dbReference>
<gene>
    <name evidence="4" type="primary">nagI</name>
    <name evidence="4" type="ordered locus">CNE_BB2p02190</name>
</gene>
<dbReference type="PANTHER" id="PTHR41517:SF1">
    <property type="entry name" value="CUPIN"/>
    <property type="match status" value="1"/>
</dbReference>
<feature type="domain" description="Cupin type-2" evidence="3">
    <location>
        <begin position="93"/>
        <end position="160"/>
    </location>
</feature>
<protein>
    <submittedName>
        <fullName evidence="4">Gentisate 1,2-dioxygenase oxidoreductase protein NagI</fullName>
        <ecNumber evidence="4">1.13.11.4</ecNumber>
    </submittedName>
</protein>
<geneLocation type="plasmid" evidence="4 5">
    <name>pBB2</name>
</geneLocation>
<dbReference type="InterPro" id="IPR013096">
    <property type="entry name" value="Cupin_2"/>
</dbReference>
<dbReference type="Gene3D" id="2.60.120.10">
    <property type="entry name" value="Jelly Rolls"/>
    <property type="match status" value="1"/>
</dbReference>
<dbReference type="GeneID" id="34307676"/>
<dbReference type="KEGG" id="cnc:CNE_BB2p02190"/>
<dbReference type="EC" id="1.13.11.4" evidence="4"/>